<dbReference type="AlphaFoldDB" id="A0A1E3GYS8"/>
<gene>
    <name evidence="2" type="ORF">A6302_03502</name>
</gene>
<keyword evidence="3" id="KW-1185">Reference proteome</keyword>
<dbReference type="InterPro" id="IPR021225">
    <property type="entry name" value="Tlde1_dom"/>
</dbReference>
<comment type="caution">
    <text evidence="2">The sequence shown here is derived from an EMBL/GenBank/DDBJ whole genome shotgun (WGS) entry which is preliminary data.</text>
</comment>
<dbReference type="EMBL" id="MCRJ01000104">
    <property type="protein sequence ID" value="ODN69192.1"/>
    <property type="molecule type" value="Genomic_DNA"/>
</dbReference>
<dbReference type="PATRIC" id="fig|1439726.3.peg.3688"/>
<evidence type="ECO:0000313" key="3">
    <source>
        <dbReference type="Proteomes" id="UP000094622"/>
    </source>
</evidence>
<feature type="domain" description="Tlde1" evidence="1">
    <location>
        <begin position="106"/>
        <end position="207"/>
    </location>
</feature>
<dbReference type="Pfam" id="PF10908">
    <property type="entry name" value="Tlde1_dom"/>
    <property type="match status" value="1"/>
</dbReference>
<organism evidence="2 3">
    <name type="scientific">Methylobrevis pamukkalensis</name>
    <dbReference type="NCBI Taxonomy" id="1439726"/>
    <lineage>
        <taxon>Bacteria</taxon>
        <taxon>Pseudomonadati</taxon>
        <taxon>Pseudomonadota</taxon>
        <taxon>Alphaproteobacteria</taxon>
        <taxon>Hyphomicrobiales</taxon>
        <taxon>Pleomorphomonadaceae</taxon>
        <taxon>Methylobrevis</taxon>
    </lineage>
</organism>
<reference evidence="2 3" key="1">
    <citation type="submission" date="2016-07" db="EMBL/GenBank/DDBJ databases">
        <title>Draft Genome Sequence of Methylobrevis pamukkalensis PK2.</title>
        <authorList>
            <person name="Vasilenko O.V."/>
            <person name="Doronina N.V."/>
            <person name="Shmareva M.N."/>
            <person name="Tarlachkov S.V."/>
            <person name="Mustakhimov I."/>
            <person name="Trotsenko Y.A."/>
        </authorList>
    </citation>
    <scope>NUCLEOTIDE SEQUENCE [LARGE SCALE GENOMIC DNA]</scope>
    <source>
        <strain evidence="2 3">PK2</strain>
    </source>
</reference>
<sequence>MPLPIARPSGLGTTVAAAAPSAPAATSARSRTRDVVTTASLPATDMALGYARPDEPAERKSIFGALGRLFSGDREPERPKFAGLGGGTAVYDISSKTVFMPDGTPLEAHSGLGELIDDPRHVAVKNKGATPPNVYRMVMRERLFHGVEAIRLLPHDGVNKFNRDGLLAHHYLLGPSGQSNGCVSFKDYDRFLAAFKAGKVKRMVVVRTLQELPVYVAML</sequence>
<protein>
    <recommendedName>
        <fullName evidence="1">Tlde1 domain-containing protein</fullName>
    </recommendedName>
</protein>
<proteinExistence type="predicted"/>
<evidence type="ECO:0000259" key="1">
    <source>
        <dbReference type="Pfam" id="PF10908"/>
    </source>
</evidence>
<evidence type="ECO:0000313" key="2">
    <source>
        <dbReference type="EMBL" id="ODN69192.1"/>
    </source>
</evidence>
<name>A0A1E3GYS8_9HYPH</name>
<dbReference type="Proteomes" id="UP000094622">
    <property type="component" value="Unassembled WGS sequence"/>
</dbReference>
<accession>A0A1E3GYS8</accession>